<dbReference type="NCBIfam" id="TIGR01494">
    <property type="entry name" value="ATPase_P-type"/>
    <property type="match status" value="1"/>
</dbReference>
<dbReference type="Gene3D" id="3.40.1110.10">
    <property type="entry name" value="Calcium-transporting ATPase, cytoplasmic domain N"/>
    <property type="match status" value="1"/>
</dbReference>
<feature type="transmembrane region" description="Helical" evidence="10">
    <location>
        <begin position="244"/>
        <end position="262"/>
    </location>
</feature>
<dbReference type="Pfam" id="PF00122">
    <property type="entry name" value="E1-E2_ATPase"/>
    <property type="match status" value="1"/>
</dbReference>
<dbReference type="NCBIfam" id="TIGR01511">
    <property type="entry name" value="ATPase-IB1_Cu"/>
    <property type="match status" value="1"/>
</dbReference>
<evidence type="ECO:0000256" key="4">
    <source>
        <dbReference type="ARBA" id="ARBA00022723"/>
    </source>
</evidence>
<reference evidence="12 13" key="1">
    <citation type="submission" date="2021-01" db="EMBL/GenBank/DDBJ databases">
        <title>Draft Genome Sequence and Polyhydroxyalkanoate Biosynthetic Potential of Jeongeupia naejangsanensis Type Strain DSM 24253.</title>
        <authorList>
            <person name="Turrini P."/>
            <person name="Artuso I."/>
            <person name="Lugli G.A."/>
            <person name="Frangipani E."/>
            <person name="Ventura M."/>
            <person name="Visca P."/>
        </authorList>
    </citation>
    <scope>NUCLEOTIDE SEQUENCE [LARGE SCALE GENOMIC DNA]</scope>
    <source>
        <strain evidence="12 13">DSM 24253</strain>
    </source>
</reference>
<dbReference type="SUPFAM" id="SSF81665">
    <property type="entry name" value="Calcium ATPase, transmembrane domain M"/>
    <property type="match status" value="1"/>
</dbReference>
<dbReference type="InterPro" id="IPR027256">
    <property type="entry name" value="P-typ_ATPase_IB"/>
</dbReference>
<feature type="transmembrane region" description="Helical" evidence="10">
    <location>
        <begin position="430"/>
        <end position="455"/>
    </location>
</feature>
<dbReference type="PROSITE" id="PS01047">
    <property type="entry name" value="HMA_1"/>
    <property type="match status" value="2"/>
</dbReference>
<organism evidence="12 13">
    <name type="scientific">Jeongeupia naejangsanensis</name>
    <dbReference type="NCBI Taxonomy" id="613195"/>
    <lineage>
        <taxon>Bacteria</taxon>
        <taxon>Pseudomonadati</taxon>
        <taxon>Pseudomonadota</taxon>
        <taxon>Betaproteobacteria</taxon>
        <taxon>Neisseriales</taxon>
        <taxon>Chitinibacteraceae</taxon>
        <taxon>Jeongeupia</taxon>
    </lineage>
</organism>
<keyword evidence="3 10" id="KW-0812">Transmembrane</keyword>
<keyword evidence="7" id="KW-1278">Translocase</keyword>
<gene>
    <name evidence="12" type="primary">cadA</name>
    <name evidence="12" type="ORF">JMJ54_06835</name>
</gene>
<dbReference type="Proteomes" id="UP000809431">
    <property type="component" value="Unassembled WGS sequence"/>
</dbReference>
<dbReference type="InterPro" id="IPR017969">
    <property type="entry name" value="Heavy-metal-associated_CS"/>
</dbReference>
<sequence length="780" mass="80964">MNTEVSLPISGMSCAACATRIEKVLNRLDGVDASVNFATETAQVRLAGAAGVPDVVGAIAKAGYTVPEETLTLAISGMTCAACALRIEKVLNRAEGVSASVNFATETATLRYPGGQYGADVAIAAVRKAGYDARLQQQDTPQAHDEGALRRSWLAFGVAAVLTLPLMFEMGAMLQGSHEVVPRMWQLALASLVQFTVGLRFYRGAWHALRGGSANMDVLIALGTTMAWGYSAAVTLAGWHDAHIYFEASAAIITLVLLGKLLEARAKGRTAGAIAELLALQPKTARVERDGQLVDIAIGDLVVGDIVIVRQGEPLPVDGRVEDGNAAIDEAMLSGESAPVSKAAGDSVYAGTRNLEGMLRIRASATGGATQLADIVRLVAQAQGSKAPIQQLADKISAVFVPVVVAIAVVTFFATAWWTGSWVTALMHAVAVLVIACPCALGLATPTAVMVGVGLGAKRGILFRNAEALQRAREVNLLVVDKTGTLTEGKPAVTEVVPQNGFDLNTVMQLAASAEAGSEHPLARAVLTHGEALGLSRLPVEDFVAAPGHGVSAKIDGRAVRIGVPHWALPGGDLTEAERLQQRGQTVIAMTVDDVPAGLIGIVDTVRPTSKAAVAQLQQAGVEVVMLSGDNEAVAASVAASLGIRRYRAGVKPADKADAVQAFRAEGKVVAMAGDGVNDAPALAAADVSFAMRTGADAAIEAADITLMHNDLAHIADALSLSRATMRKIRQNLFFAFAYNVLGIPLAAFGLLSPVIAGAAMAASSVSVVSNALLLKRWHR</sequence>
<dbReference type="PANTHER" id="PTHR43520:SF8">
    <property type="entry name" value="P-TYPE CU(+) TRANSPORTER"/>
    <property type="match status" value="1"/>
</dbReference>
<comment type="caution">
    <text evidence="12">The sequence shown here is derived from an EMBL/GenBank/DDBJ whole genome shotgun (WGS) entry which is preliminary data.</text>
</comment>
<evidence type="ECO:0000259" key="11">
    <source>
        <dbReference type="PROSITE" id="PS50846"/>
    </source>
</evidence>
<evidence type="ECO:0000313" key="12">
    <source>
        <dbReference type="EMBL" id="MBM3115536.1"/>
    </source>
</evidence>
<dbReference type="Gene3D" id="2.70.150.10">
    <property type="entry name" value="Calcium-transporting ATPase, cytoplasmic transduction domain A"/>
    <property type="match status" value="1"/>
</dbReference>
<accession>A0ABS2BKN2</accession>
<evidence type="ECO:0000256" key="5">
    <source>
        <dbReference type="ARBA" id="ARBA00022741"/>
    </source>
</evidence>
<comment type="subcellular location">
    <subcellularLocation>
        <location evidence="10">Cell membrane</location>
    </subcellularLocation>
    <subcellularLocation>
        <location evidence="1">Endomembrane system</location>
        <topology evidence="1">Multi-pass membrane protein</topology>
    </subcellularLocation>
</comment>
<dbReference type="SUPFAM" id="SSF81653">
    <property type="entry name" value="Calcium ATPase, transduction domain A"/>
    <property type="match status" value="1"/>
</dbReference>
<dbReference type="Pfam" id="PF00403">
    <property type="entry name" value="HMA"/>
    <property type="match status" value="2"/>
</dbReference>
<feature type="transmembrane region" description="Helical" evidence="10">
    <location>
        <begin position="755"/>
        <end position="775"/>
    </location>
</feature>
<dbReference type="InterPro" id="IPR018303">
    <property type="entry name" value="ATPase_P-typ_P_site"/>
</dbReference>
<dbReference type="InterPro" id="IPR008250">
    <property type="entry name" value="ATPase_P-typ_transduc_dom_A_sf"/>
</dbReference>
<evidence type="ECO:0000313" key="13">
    <source>
        <dbReference type="Proteomes" id="UP000809431"/>
    </source>
</evidence>
<feature type="domain" description="HMA" evidence="11">
    <location>
        <begin position="3"/>
        <end position="67"/>
    </location>
</feature>
<dbReference type="InterPro" id="IPR023299">
    <property type="entry name" value="ATPase_P-typ_cyto_dom_N"/>
</dbReference>
<dbReference type="PRINTS" id="PR00119">
    <property type="entry name" value="CATATPASE"/>
</dbReference>
<dbReference type="PROSITE" id="PS50846">
    <property type="entry name" value="HMA_2"/>
    <property type="match status" value="2"/>
</dbReference>
<dbReference type="NCBIfam" id="TIGR01525">
    <property type="entry name" value="ATPase-IB_hvy"/>
    <property type="match status" value="1"/>
</dbReference>
<evidence type="ECO:0000256" key="2">
    <source>
        <dbReference type="ARBA" id="ARBA00006024"/>
    </source>
</evidence>
<dbReference type="SFLD" id="SFLDF00027">
    <property type="entry name" value="p-type_atpase"/>
    <property type="match status" value="1"/>
</dbReference>
<dbReference type="Gene3D" id="3.30.70.100">
    <property type="match status" value="2"/>
</dbReference>
<evidence type="ECO:0000256" key="6">
    <source>
        <dbReference type="ARBA" id="ARBA00022840"/>
    </source>
</evidence>
<keyword evidence="6 10" id="KW-0067">ATP-binding</keyword>
<feature type="domain" description="HMA" evidence="11">
    <location>
        <begin position="69"/>
        <end position="134"/>
    </location>
</feature>
<dbReference type="SFLD" id="SFLDG00002">
    <property type="entry name" value="C1.7:_P-type_atpase_like"/>
    <property type="match status" value="1"/>
</dbReference>
<keyword evidence="9 10" id="KW-0472">Membrane</keyword>
<dbReference type="Gene3D" id="3.40.50.1000">
    <property type="entry name" value="HAD superfamily/HAD-like"/>
    <property type="match status" value="1"/>
</dbReference>
<dbReference type="InterPro" id="IPR023298">
    <property type="entry name" value="ATPase_P-typ_TM_dom_sf"/>
</dbReference>
<keyword evidence="5 10" id="KW-0547">Nucleotide-binding</keyword>
<dbReference type="InterPro" id="IPR059000">
    <property type="entry name" value="ATPase_P-type_domA"/>
</dbReference>
<keyword evidence="8 10" id="KW-1133">Transmembrane helix</keyword>
<feature type="transmembrane region" description="Helical" evidence="10">
    <location>
        <begin position="184"/>
        <end position="202"/>
    </location>
</feature>
<evidence type="ECO:0000256" key="1">
    <source>
        <dbReference type="ARBA" id="ARBA00004127"/>
    </source>
</evidence>
<name>A0ABS2BKN2_9NEIS</name>
<dbReference type="EMBL" id="JAESND010000002">
    <property type="protein sequence ID" value="MBM3115536.1"/>
    <property type="molecule type" value="Genomic_DNA"/>
</dbReference>
<feature type="transmembrane region" description="Helical" evidence="10">
    <location>
        <begin position="153"/>
        <end position="172"/>
    </location>
</feature>
<dbReference type="PRINTS" id="PR00943">
    <property type="entry name" value="CUATPASE"/>
</dbReference>
<dbReference type="CDD" id="cd02094">
    <property type="entry name" value="P-type_ATPase_Cu-like"/>
    <property type="match status" value="1"/>
</dbReference>
<keyword evidence="10" id="KW-1003">Cell membrane</keyword>
<dbReference type="NCBIfam" id="TIGR01512">
    <property type="entry name" value="ATPase-IB2_Cd"/>
    <property type="match status" value="1"/>
</dbReference>
<evidence type="ECO:0000256" key="9">
    <source>
        <dbReference type="ARBA" id="ARBA00023136"/>
    </source>
</evidence>
<dbReference type="Pfam" id="PF00702">
    <property type="entry name" value="Hydrolase"/>
    <property type="match status" value="1"/>
</dbReference>
<evidence type="ECO:0000256" key="7">
    <source>
        <dbReference type="ARBA" id="ARBA00022967"/>
    </source>
</evidence>
<evidence type="ECO:0000256" key="8">
    <source>
        <dbReference type="ARBA" id="ARBA00022989"/>
    </source>
</evidence>
<dbReference type="InterPro" id="IPR036412">
    <property type="entry name" value="HAD-like_sf"/>
</dbReference>
<feature type="transmembrane region" description="Helical" evidence="10">
    <location>
        <begin position="396"/>
        <end position="418"/>
    </location>
</feature>
<comment type="similarity">
    <text evidence="2 10">Belongs to the cation transport ATPase (P-type) (TC 3.A.3) family. Type IB subfamily.</text>
</comment>
<evidence type="ECO:0000256" key="10">
    <source>
        <dbReference type="RuleBase" id="RU362081"/>
    </source>
</evidence>
<evidence type="ECO:0000256" key="3">
    <source>
        <dbReference type="ARBA" id="ARBA00022692"/>
    </source>
</evidence>
<keyword evidence="4 10" id="KW-0479">Metal-binding</keyword>
<dbReference type="InterPro" id="IPR006121">
    <property type="entry name" value="HMA_dom"/>
</dbReference>
<dbReference type="SFLD" id="SFLDS00003">
    <property type="entry name" value="Haloacid_Dehalogenase"/>
    <property type="match status" value="1"/>
</dbReference>
<dbReference type="InterPro" id="IPR036163">
    <property type="entry name" value="HMA_dom_sf"/>
</dbReference>
<feature type="transmembrane region" description="Helical" evidence="10">
    <location>
        <begin position="732"/>
        <end position="749"/>
    </location>
</feature>
<dbReference type="CDD" id="cd00371">
    <property type="entry name" value="HMA"/>
    <property type="match status" value="2"/>
</dbReference>
<dbReference type="PANTHER" id="PTHR43520">
    <property type="entry name" value="ATP7, ISOFORM B"/>
    <property type="match status" value="1"/>
</dbReference>
<dbReference type="SUPFAM" id="SSF55008">
    <property type="entry name" value="HMA, heavy metal-associated domain"/>
    <property type="match status" value="2"/>
</dbReference>
<protein>
    <submittedName>
        <fullName evidence="12">Cadmium-translocating P-type ATPase</fullName>
    </submittedName>
</protein>
<feature type="transmembrane region" description="Helical" evidence="10">
    <location>
        <begin position="214"/>
        <end position="238"/>
    </location>
</feature>
<dbReference type="InterPro" id="IPR044492">
    <property type="entry name" value="P_typ_ATPase_HD_dom"/>
</dbReference>
<dbReference type="SUPFAM" id="SSF56784">
    <property type="entry name" value="HAD-like"/>
    <property type="match status" value="1"/>
</dbReference>
<dbReference type="InterPro" id="IPR023214">
    <property type="entry name" value="HAD_sf"/>
</dbReference>
<proteinExistence type="inferred from homology"/>
<keyword evidence="13" id="KW-1185">Reference proteome</keyword>
<dbReference type="InterPro" id="IPR001757">
    <property type="entry name" value="P_typ_ATPase"/>
</dbReference>
<dbReference type="PROSITE" id="PS00154">
    <property type="entry name" value="ATPASE_E1_E2"/>
    <property type="match status" value="1"/>
</dbReference>